<name>A0ACB8BIB2_9AGAM</name>
<comment type="caution">
    <text evidence="1">The sequence shown here is derived from an EMBL/GenBank/DDBJ whole genome shotgun (WGS) entry which is preliminary data.</text>
</comment>
<dbReference type="EMBL" id="MU266406">
    <property type="protein sequence ID" value="KAH7925257.1"/>
    <property type="molecule type" value="Genomic_DNA"/>
</dbReference>
<organism evidence="1 2">
    <name type="scientific">Leucogyrophana mollusca</name>
    <dbReference type="NCBI Taxonomy" id="85980"/>
    <lineage>
        <taxon>Eukaryota</taxon>
        <taxon>Fungi</taxon>
        <taxon>Dikarya</taxon>
        <taxon>Basidiomycota</taxon>
        <taxon>Agaricomycotina</taxon>
        <taxon>Agaricomycetes</taxon>
        <taxon>Agaricomycetidae</taxon>
        <taxon>Boletales</taxon>
        <taxon>Boletales incertae sedis</taxon>
        <taxon>Leucogyrophana</taxon>
    </lineage>
</organism>
<keyword evidence="2" id="KW-1185">Reference proteome</keyword>
<sequence length="79" mass="8684">MVFLTSNPRKYINVCTIQGPRWCDCRARCLVRFRHVLDSQGHSVLLGVCATICLFTQNVALVPGADSLFARPMALGTAC</sequence>
<evidence type="ECO:0000313" key="1">
    <source>
        <dbReference type="EMBL" id="KAH7925257.1"/>
    </source>
</evidence>
<accession>A0ACB8BIB2</accession>
<evidence type="ECO:0000313" key="2">
    <source>
        <dbReference type="Proteomes" id="UP000790709"/>
    </source>
</evidence>
<protein>
    <submittedName>
        <fullName evidence="1">Uncharacterized protein</fullName>
    </submittedName>
</protein>
<reference evidence="1" key="1">
    <citation type="journal article" date="2021" name="New Phytol.">
        <title>Evolutionary innovations through gain and loss of genes in the ectomycorrhizal Boletales.</title>
        <authorList>
            <person name="Wu G."/>
            <person name="Miyauchi S."/>
            <person name="Morin E."/>
            <person name="Kuo A."/>
            <person name="Drula E."/>
            <person name="Varga T."/>
            <person name="Kohler A."/>
            <person name="Feng B."/>
            <person name="Cao Y."/>
            <person name="Lipzen A."/>
            <person name="Daum C."/>
            <person name="Hundley H."/>
            <person name="Pangilinan J."/>
            <person name="Johnson J."/>
            <person name="Barry K."/>
            <person name="LaButti K."/>
            <person name="Ng V."/>
            <person name="Ahrendt S."/>
            <person name="Min B."/>
            <person name="Choi I.G."/>
            <person name="Park H."/>
            <person name="Plett J.M."/>
            <person name="Magnuson J."/>
            <person name="Spatafora J.W."/>
            <person name="Nagy L.G."/>
            <person name="Henrissat B."/>
            <person name="Grigoriev I.V."/>
            <person name="Yang Z.L."/>
            <person name="Xu J."/>
            <person name="Martin F.M."/>
        </authorList>
    </citation>
    <scope>NUCLEOTIDE SEQUENCE</scope>
    <source>
        <strain evidence="1">KUC20120723A-06</strain>
    </source>
</reference>
<proteinExistence type="predicted"/>
<gene>
    <name evidence="1" type="ORF">BV22DRAFT_452885</name>
</gene>
<dbReference type="Proteomes" id="UP000790709">
    <property type="component" value="Unassembled WGS sequence"/>
</dbReference>